<dbReference type="PANTHER" id="PTHR24567:SF74">
    <property type="entry name" value="HTH-TYPE TRANSCRIPTIONAL REGULATOR ARCR"/>
    <property type="match status" value="1"/>
</dbReference>
<dbReference type="InterPro" id="IPR036388">
    <property type="entry name" value="WH-like_DNA-bd_sf"/>
</dbReference>
<keyword evidence="1" id="KW-0805">Transcription regulation</keyword>
<reference evidence="7 8" key="1">
    <citation type="submission" date="2019-05" db="EMBL/GenBank/DDBJ databases">
        <title>We sequenced the genome of Paenibacillus hemerocallicola KCTC 33185 for further insight into its adaptation and study the phylogeny of Paenibacillus.</title>
        <authorList>
            <person name="Narsing Rao M.P."/>
        </authorList>
    </citation>
    <scope>NUCLEOTIDE SEQUENCE [LARGE SCALE GENOMIC DNA]</scope>
    <source>
        <strain evidence="7 8">KCTC 33185</strain>
    </source>
</reference>
<dbReference type="PROSITE" id="PS51063">
    <property type="entry name" value="HTH_CRP_2"/>
    <property type="match status" value="1"/>
</dbReference>
<evidence type="ECO:0000259" key="6">
    <source>
        <dbReference type="PROSITE" id="PS51063"/>
    </source>
</evidence>
<dbReference type="InterPro" id="IPR000595">
    <property type="entry name" value="cNMP-bd_dom"/>
</dbReference>
<keyword evidence="8" id="KW-1185">Reference proteome</keyword>
<dbReference type="SUPFAM" id="SSF51206">
    <property type="entry name" value="cAMP-binding domain-like"/>
    <property type="match status" value="1"/>
</dbReference>
<dbReference type="Pfam" id="PF13545">
    <property type="entry name" value="HTH_Crp_2"/>
    <property type="match status" value="1"/>
</dbReference>
<dbReference type="SMART" id="SM00100">
    <property type="entry name" value="cNMP"/>
    <property type="match status" value="1"/>
</dbReference>
<feature type="domain" description="HTH crp-type" evidence="6">
    <location>
        <begin position="148"/>
        <end position="221"/>
    </location>
</feature>
<dbReference type="EMBL" id="VDCQ01000021">
    <property type="protein sequence ID" value="TNJ65242.1"/>
    <property type="molecule type" value="Genomic_DNA"/>
</dbReference>
<evidence type="ECO:0000313" key="8">
    <source>
        <dbReference type="Proteomes" id="UP000307943"/>
    </source>
</evidence>
<sequence>MEQQNGFKTPGERNKRFLSEPNYEKWNGLMTVKPASAGTRLFWEGEAAGKLYYIVSGRVKTKKTTEDGKDLILSVLGTGDLIGEFGAYGDTTHSYCAEVFEDAEIGIVQERDLEALLRRDGEFAVEFMKWIGLMNRIVQSKFRDLLLYGKPGALASTLIRMSNTYGSPDKDGIRIDMRMTNSDMAELIGTTRESVNRMLSAMKDEGTISVSDNRIVIRRIDDLRRICNCPSFPACPKEICRL</sequence>
<feature type="domain" description="Cyclic nucleotide-binding" evidence="5">
    <location>
        <begin position="37"/>
        <end position="117"/>
    </location>
</feature>
<dbReference type="Gene3D" id="2.60.120.10">
    <property type="entry name" value="Jelly Rolls"/>
    <property type="match status" value="1"/>
</dbReference>
<keyword evidence="4" id="KW-0804">Transcription</keyword>
<evidence type="ECO:0000256" key="1">
    <source>
        <dbReference type="ARBA" id="ARBA00023015"/>
    </source>
</evidence>
<dbReference type="InterPro" id="IPR050397">
    <property type="entry name" value="Env_Response_Regulators"/>
</dbReference>
<dbReference type="CDD" id="cd00038">
    <property type="entry name" value="CAP_ED"/>
    <property type="match status" value="1"/>
</dbReference>
<dbReference type="OrthoDB" id="9810708at2"/>
<dbReference type="InterPro" id="IPR012318">
    <property type="entry name" value="HTH_CRP"/>
</dbReference>
<dbReference type="CDD" id="cd00092">
    <property type="entry name" value="HTH_CRP"/>
    <property type="match status" value="1"/>
</dbReference>
<dbReference type="GO" id="GO:0003677">
    <property type="term" value="F:DNA binding"/>
    <property type="evidence" value="ECO:0007669"/>
    <property type="project" value="UniProtKB-KW"/>
</dbReference>
<organism evidence="7 8">
    <name type="scientific">Paenibacillus hemerocallicola</name>
    <dbReference type="NCBI Taxonomy" id="1172614"/>
    <lineage>
        <taxon>Bacteria</taxon>
        <taxon>Bacillati</taxon>
        <taxon>Bacillota</taxon>
        <taxon>Bacilli</taxon>
        <taxon>Bacillales</taxon>
        <taxon>Paenibacillaceae</taxon>
        <taxon>Paenibacillus</taxon>
    </lineage>
</organism>
<dbReference type="Pfam" id="PF00027">
    <property type="entry name" value="cNMP_binding"/>
    <property type="match status" value="1"/>
</dbReference>
<accession>A0A5C4T8I5</accession>
<evidence type="ECO:0000259" key="5">
    <source>
        <dbReference type="PROSITE" id="PS50042"/>
    </source>
</evidence>
<evidence type="ECO:0000256" key="3">
    <source>
        <dbReference type="ARBA" id="ARBA00023159"/>
    </source>
</evidence>
<dbReference type="InterPro" id="IPR014710">
    <property type="entry name" value="RmlC-like_jellyroll"/>
</dbReference>
<keyword evidence="3" id="KW-0010">Activator</keyword>
<gene>
    <name evidence="7" type="ORF">FE784_16280</name>
</gene>
<evidence type="ECO:0000313" key="7">
    <source>
        <dbReference type="EMBL" id="TNJ65242.1"/>
    </source>
</evidence>
<dbReference type="PROSITE" id="PS00042">
    <property type="entry name" value="HTH_CRP_1"/>
    <property type="match status" value="1"/>
</dbReference>
<dbReference type="PRINTS" id="PR00034">
    <property type="entry name" value="HTHCRP"/>
</dbReference>
<evidence type="ECO:0000256" key="2">
    <source>
        <dbReference type="ARBA" id="ARBA00023125"/>
    </source>
</evidence>
<dbReference type="PROSITE" id="PS50042">
    <property type="entry name" value="CNMP_BINDING_3"/>
    <property type="match status" value="1"/>
</dbReference>
<dbReference type="InterPro" id="IPR018335">
    <property type="entry name" value="Tscrpt_reg_HTH_Crp-type_CS"/>
</dbReference>
<comment type="caution">
    <text evidence="7">The sequence shown here is derived from an EMBL/GenBank/DDBJ whole genome shotgun (WGS) entry which is preliminary data.</text>
</comment>
<dbReference type="PANTHER" id="PTHR24567">
    <property type="entry name" value="CRP FAMILY TRANSCRIPTIONAL REGULATORY PROTEIN"/>
    <property type="match status" value="1"/>
</dbReference>
<dbReference type="Proteomes" id="UP000307943">
    <property type="component" value="Unassembled WGS sequence"/>
</dbReference>
<dbReference type="InterPro" id="IPR036390">
    <property type="entry name" value="WH_DNA-bd_sf"/>
</dbReference>
<dbReference type="AlphaFoldDB" id="A0A5C4T8I5"/>
<proteinExistence type="predicted"/>
<dbReference type="GO" id="GO:0005829">
    <property type="term" value="C:cytosol"/>
    <property type="evidence" value="ECO:0007669"/>
    <property type="project" value="TreeGrafter"/>
</dbReference>
<dbReference type="GO" id="GO:0003700">
    <property type="term" value="F:DNA-binding transcription factor activity"/>
    <property type="evidence" value="ECO:0007669"/>
    <property type="project" value="InterPro"/>
</dbReference>
<evidence type="ECO:0000256" key="4">
    <source>
        <dbReference type="ARBA" id="ARBA00023163"/>
    </source>
</evidence>
<protein>
    <submittedName>
        <fullName evidence="7">Crp/Fnr family transcriptional regulator</fullName>
    </submittedName>
</protein>
<dbReference type="InterPro" id="IPR018490">
    <property type="entry name" value="cNMP-bd_dom_sf"/>
</dbReference>
<dbReference type="SUPFAM" id="SSF46785">
    <property type="entry name" value="Winged helix' DNA-binding domain"/>
    <property type="match status" value="1"/>
</dbReference>
<dbReference type="Gene3D" id="1.10.10.10">
    <property type="entry name" value="Winged helix-like DNA-binding domain superfamily/Winged helix DNA-binding domain"/>
    <property type="match status" value="1"/>
</dbReference>
<keyword evidence="2" id="KW-0238">DNA-binding</keyword>
<dbReference type="SMART" id="SM00419">
    <property type="entry name" value="HTH_CRP"/>
    <property type="match status" value="1"/>
</dbReference>
<name>A0A5C4T8I5_9BACL</name>